<dbReference type="InterPro" id="IPR016098">
    <property type="entry name" value="CAP/MinC_C"/>
</dbReference>
<dbReference type="InterPro" id="IPR017901">
    <property type="entry name" value="C-CAP_CF_C-like"/>
</dbReference>
<evidence type="ECO:0000256" key="1">
    <source>
        <dbReference type="ARBA" id="ARBA00008848"/>
    </source>
</evidence>
<dbReference type="InterPro" id="IPR039589">
    <property type="entry name" value="TBCC1"/>
</dbReference>
<dbReference type="InterPro" id="IPR012945">
    <property type="entry name" value="Tubulin-bd_cofactor_C_dom"/>
</dbReference>
<dbReference type="PROSITE" id="PS51329">
    <property type="entry name" value="C_CAP_COFACTOR_C"/>
    <property type="match status" value="1"/>
</dbReference>
<dbReference type="PANTHER" id="PTHR16052">
    <property type="entry name" value="TBCC DOMAIN-CONTAINING PROTEIN 1"/>
    <property type="match status" value="1"/>
</dbReference>
<sequence length="530" mass="59625">MKKSAVSTLKADGSPSYWVRAVLFEQGALSISLPQSYSLASLMKISSEVSNTTHIDFSEWCTISRKCLGINGDTATVLFNAFETLCNTDPTSLLQMTRDELCAIENGVVDAYKATRKVPLSKFLIFLFIQLYHRNTSLLSPRHDVWPHENNTNASTTMQSMLSPTRAMALSSRVTDQEDQVQFVKRHLYDMLVLVALGKYKVSLSQIQVFEMLFHEGEDHMKEVPFGSLMPFWQKSKDAILDRSHLVDISVLQTFVSQRLAPNRAMYPPVELPTKDTTPKLAWQPDSNACVYSVSGVTKTLHVKTAQDTNPQIKLVRIFCNHQANIYLLMPLQHVAIFGCTNCTIILGTVSQMVTITHCEKVRVVCAARFVRINHSLDVRMYGCLNTKPMIGGGNKNIELAPYNIHYPTLEHHLQVSGLNPRLNYWDSPICLSKEKCVGPLPAPLFSSISIPFHILGSTVCNPCPLPPDYTKELENKTLTASDLCDQIRKMSESGSEGYKVIQHHFREWLVNSGNLRHVLDLLQHDEQDV</sequence>
<accession>A0A7S1J4U4</accession>
<evidence type="ECO:0000259" key="2">
    <source>
        <dbReference type="PROSITE" id="PS51329"/>
    </source>
</evidence>
<proteinExistence type="inferred from homology"/>
<dbReference type="Gene3D" id="2.160.20.70">
    <property type="match status" value="1"/>
</dbReference>
<gene>
    <name evidence="3" type="ORF">EGYM00392_LOCUS43921</name>
</gene>
<dbReference type="PANTHER" id="PTHR16052:SF0">
    <property type="entry name" value="TBCC DOMAIN-CONTAINING PROTEIN 1"/>
    <property type="match status" value="1"/>
</dbReference>
<protein>
    <recommendedName>
        <fullName evidence="2">C-CAP/cofactor C-like domain-containing protein</fullName>
    </recommendedName>
</protein>
<comment type="similarity">
    <text evidence="1">Belongs to the TBCC family.</text>
</comment>
<dbReference type="AlphaFoldDB" id="A0A7S1J4U4"/>
<organism evidence="3">
    <name type="scientific">Eutreptiella gymnastica</name>
    <dbReference type="NCBI Taxonomy" id="73025"/>
    <lineage>
        <taxon>Eukaryota</taxon>
        <taxon>Discoba</taxon>
        <taxon>Euglenozoa</taxon>
        <taxon>Euglenida</taxon>
        <taxon>Spirocuta</taxon>
        <taxon>Euglenophyceae</taxon>
        <taxon>Eutreptiales</taxon>
        <taxon>Eutreptiaceae</taxon>
        <taxon>Eutreptiella</taxon>
    </lineage>
</organism>
<evidence type="ECO:0000313" key="3">
    <source>
        <dbReference type="EMBL" id="CAD9032777.1"/>
    </source>
</evidence>
<reference evidence="3" key="1">
    <citation type="submission" date="2021-01" db="EMBL/GenBank/DDBJ databases">
        <authorList>
            <person name="Corre E."/>
            <person name="Pelletier E."/>
            <person name="Niang G."/>
            <person name="Scheremetjew M."/>
            <person name="Finn R."/>
            <person name="Kale V."/>
            <person name="Holt S."/>
            <person name="Cochrane G."/>
            <person name="Meng A."/>
            <person name="Brown T."/>
            <person name="Cohen L."/>
        </authorList>
    </citation>
    <scope>NUCLEOTIDE SEQUENCE</scope>
    <source>
        <strain evidence="3">NIES-381</strain>
    </source>
</reference>
<dbReference type="Pfam" id="PF07986">
    <property type="entry name" value="TBCC"/>
    <property type="match status" value="1"/>
</dbReference>
<feature type="domain" description="C-CAP/cofactor C-like" evidence="2">
    <location>
        <begin position="284"/>
        <end position="421"/>
    </location>
</feature>
<dbReference type="EMBL" id="HBGA01118056">
    <property type="protein sequence ID" value="CAD9032777.1"/>
    <property type="molecule type" value="Transcribed_RNA"/>
</dbReference>
<name>A0A7S1J4U4_9EUGL</name>